<dbReference type="AlphaFoldDB" id="A0AAV7KDU2"/>
<organism evidence="2 3">
    <name type="scientific">Oopsacas minuta</name>
    <dbReference type="NCBI Taxonomy" id="111878"/>
    <lineage>
        <taxon>Eukaryota</taxon>
        <taxon>Metazoa</taxon>
        <taxon>Porifera</taxon>
        <taxon>Hexactinellida</taxon>
        <taxon>Hexasterophora</taxon>
        <taxon>Lyssacinosida</taxon>
        <taxon>Leucopsacidae</taxon>
        <taxon>Oopsacas</taxon>
    </lineage>
</organism>
<gene>
    <name evidence="2" type="ORF">LOD99_15326</name>
</gene>
<proteinExistence type="predicted"/>
<evidence type="ECO:0000313" key="3">
    <source>
        <dbReference type="Proteomes" id="UP001165289"/>
    </source>
</evidence>
<evidence type="ECO:0000256" key="1">
    <source>
        <dbReference type="SAM" id="MobiDB-lite"/>
    </source>
</evidence>
<dbReference type="EMBL" id="JAKMXF010000088">
    <property type="protein sequence ID" value="KAI6658526.1"/>
    <property type="molecule type" value="Genomic_DNA"/>
</dbReference>
<protein>
    <submittedName>
        <fullName evidence="2">Uncharacterized protein</fullName>
    </submittedName>
</protein>
<dbReference type="Proteomes" id="UP001165289">
    <property type="component" value="Unassembled WGS sequence"/>
</dbReference>
<evidence type="ECO:0000313" key="2">
    <source>
        <dbReference type="EMBL" id="KAI6658526.1"/>
    </source>
</evidence>
<feature type="compositionally biased region" description="Acidic residues" evidence="1">
    <location>
        <begin position="94"/>
        <end position="103"/>
    </location>
</feature>
<keyword evidence="3" id="KW-1185">Reference proteome</keyword>
<feature type="compositionally biased region" description="Pro residues" evidence="1">
    <location>
        <begin position="35"/>
        <end position="55"/>
    </location>
</feature>
<comment type="caution">
    <text evidence="2">The sequence shown here is derived from an EMBL/GenBank/DDBJ whole genome shotgun (WGS) entry which is preliminary data.</text>
</comment>
<accession>A0AAV7KDU2</accession>
<name>A0AAV7KDU2_9METZ</name>
<reference evidence="2 3" key="1">
    <citation type="journal article" date="2023" name="BMC Biol.">
        <title>The compact genome of the sponge Oopsacas minuta (Hexactinellida) is lacking key metazoan core genes.</title>
        <authorList>
            <person name="Santini S."/>
            <person name="Schenkelaars Q."/>
            <person name="Jourda C."/>
            <person name="Duchesne M."/>
            <person name="Belahbib H."/>
            <person name="Rocher C."/>
            <person name="Selva M."/>
            <person name="Riesgo A."/>
            <person name="Vervoort M."/>
            <person name="Leys S.P."/>
            <person name="Kodjabachian L."/>
            <person name="Le Bivic A."/>
            <person name="Borchiellini C."/>
            <person name="Claverie J.M."/>
            <person name="Renard E."/>
        </authorList>
    </citation>
    <scope>NUCLEOTIDE SEQUENCE [LARGE SCALE GENOMIC DNA]</scope>
    <source>
        <strain evidence="2">SPO-2</strain>
    </source>
</reference>
<feature type="region of interest" description="Disordered" evidence="1">
    <location>
        <begin position="1"/>
        <end position="129"/>
    </location>
</feature>
<sequence length="156" mass="17344">MNPHYHMSGPPPPPPGYPMGVEQYGYTQGMQDPWGAPPPPPPGANYPPQPPPPGMLPQDWNQPPIPPPNSELANQTSGVLDDQRYSPTFPDVDEKPDIEEVEQPEPLPPAPPSKWTSAPEPPEITREELERMRDSFGEPLANRNINRCPYIGKWSN</sequence>